<protein>
    <submittedName>
        <fullName evidence="1">Uncharacterized protein</fullName>
    </submittedName>
</protein>
<dbReference type="RefSeq" id="WP_405322680.1">
    <property type="nucleotide sequence ID" value="NZ_JAZGZR010000018.1"/>
</dbReference>
<organism evidence="1 2">
    <name type="scientific">Flavobacterium davisii</name>
    <dbReference type="NCBI Taxonomy" id="2906077"/>
    <lineage>
        <taxon>Bacteria</taxon>
        <taxon>Pseudomonadati</taxon>
        <taxon>Bacteroidota</taxon>
        <taxon>Flavobacteriia</taxon>
        <taxon>Flavobacteriales</taxon>
        <taxon>Flavobacteriaceae</taxon>
        <taxon>Flavobacterium</taxon>
    </lineage>
</organism>
<evidence type="ECO:0000313" key="1">
    <source>
        <dbReference type="EMBL" id="MFK7049908.1"/>
    </source>
</evidence>
<accession>A0ABW8PPK8</accession>
<evidence type="ECO:0000313" key="2">
    <source>
        <dbReference type="Proteomes" id="UP001621813"/>
    </source>
</evidence>
<comment type="caution">
    <text evidence="1">The sequence shown here is derived from an EMBL/GenBank/DDBJ whole genome shotgun (WGS) entry which is preliminary data.</text>
</comment>
<proteinExistence type="predicted"/>
<keyword evidence="2" id="KW-1185">Reference proteome</keyword>
<dbReference type="Proteomes" id="UP001621813">
    <property type="component" value="Unassembled WGS sequence"/>
</dbReference>
<gene>
    <name evidence="1" type="ORF">V3Q77_08400</name>
</gene>
<name>A0ABW8PPK8_9FLAO</name>
<sequence length="59" mass="6969">MVINSKNKEGFEKLLQEKGLQFTSTPGGWYFEKNSITYHYRCDISIHNEIIWACIEHGY</sequence>
<reference evidence="1 2" key="1">
    <citation type="submission" date="2024-02" db="EMBL/GenBank/DDBJ databases">
        <title>Comparative Genomic Analysis of Flavobacterium Species Causing Columnaris Disease of Freshwater Fish in Thailand: Insights into Virulence and Resistance Mechanisms.</title>
        <authorList>
            <person name="Nguyen D."/>
            <person name="Chokmangmeepisarn P."/>
            <person name="Khianchaikhan K."/>
            <person name="Morishita M."/>
            <person name="Bunnoy A."/>
            <person name="Rodkhum C."/>
        </authorList>
    </citation>
    <scope>NUCLEOTIDE SEQUENCE [LARGE SCALE GENOMIC DNA]</scope>
    <source>
        <strain evidence="1 2">KCRT2007</strain>
    </source>
</reference>
<dbReference type="EMBL" id="JAZGZR010000018">
    <property type="protein sequence ID" value="MFK7049908.1"/>
    <property type="molecule type" value="Genomic_DNA"/>
</dbReference>